<evidence type="ECO:0000313" key="2">
    <source>
        <dbReference type="Proteomes" id="UP000688947"/>
    </source>
</evidence>
<reference evidence="1" key="1">
    <citation type="submission" date="2021-01" db="EMBL/GenBank/DDBJ databases">
        <title>Phytophthora aleatoria, a newly-described species from Pinus radiata is distinct from Phytophthora cactorum isolates based on comparative genomics.</title>
        <authorList>
            <person name="Mcdougal R."/>
            <person name="Panda P."/>
            <person name="Williams N."/>
            <person name="Studholme D.J."/>
        </authorList>
    </citation>
    <scope>NUCLEOTIDE SEQUENCE</scope>
    <source>
        <strain evidence="1">NZFS 3830</strain>
    </source>
</reference>
<name>A0A8T1UP51_9STRA</name>
<dbReference type="EMBL" id="JAENGZ010000144">
    <property type="protein sequence ID" value="KAG6967409.1"/>
    <property type="molecule type" value="Genomic_DNA"/>
</dbReference>
<organism evidence="1 2">
    <name type="scientific">Phytophthora cactorum</name>
    <dbReference type="NCBI Taxonomy" id="29920"/>
    <lineage>
        <taxon>Eukaryota</taxon>
        <taxon>Sar</taxon>
        <taxon>Stramenopiles</taxon>
        <taxon>Oomycota</taxon>
        <taxon>Peronosporomycetes</taxon>
        <taxon>Peronosporales</taxon>
        <taxon>Peronosporaceae</taxon>
        <taxon>Phytophthora</taxon>
    </lineage>
</organism>
<accession>A0A8T1UP51</accession>
<comment type="caution">
    <text evidence="1">The sequence shown here is derived from an EMBL/GenBank/DDBJ whole genome shotgun (WGS) entry which is preliminary data.</text>
</comment>
<protein>
    <submittedName>
        <fullName evidence="1">Uncharacterized protein</fullName>
    </submittedName>
</protein>
<proteinExistence type="predicted"/>
<evidence type="ECO:0000313" key="1">
    <source>
        <dbReference type="EMBL" id="KAG6967409.1"/>
    </source>
</evidence>
<dbReference type="AlphaFoldDB" id="A0A8T1UP51"/>
<gene>
    <name evidence="1" type="ORF">JG687_00004279</name>
</gene>
<sequence length="62" mass="6625">MALVCRGKHICSQHVDADLGATHARHCGSHRLQSLSIICSVSSLLSQKLHLPRASSVPEPIA</sequence>
<dbReference type="Proteomes" id="UP000688947">
    <property type="component" value="Unassembled WGS sequence"/>
</dbReference>